<reference evidence="1" key="2">
    <citation type="journal article" date="2015" name="Fish Shellfish Immunol.">
        <title>Early steps in the European eel (Anguilla anguilla)-Vibrio vulnificus interaction in the gills: Role of the RtxA13 toxin.</title>
        <authorList>
            <person name="Callol A."/>
            <person name="Pajuelo D."/>
            <person name="Ebbesson L."/>
            <person name="Teles M."/>
            <person name="MacKenzie S."/>
            <person name="Amaro C."/>
        </authorList>
    </citation>
    <scope>NUCLEOTIDE SEQUENCE</scope>
</reference>
<reference evidence="1" key="1">
    <citation type="submission" date="2014-11" db="EMBL/GenBank/DDBJ databases">
        <authorList>
            <person name="Amaro Gonzalez C."/>
        </authorList>
    </citation>
    <scope>NUCLEOTIDE SEQUENCE</scope>
</reference>
<evidence type="ECO:0000313" key="1">
    <source>
        <dbReference type="EMBL" id="JAH51685.1"/>
    </source>
</evidence>
<organism evidence="1">
    <name type="scientific">Anguilla anguilla</name>
    <name type="common">European freshwater eel</name>
    <name type="synonym">Muraena anguilla</name>
    <dbReference type="NCBI Taxonomy" id="7936"/>
    <lineage>
        <taxon>Eukaryota</taxon>
        <taxon>Metazoa</taxon>
        <taxon>Chordata</taxon>
        <taxon>Craniata</taxon>
        <taxon>Vertebrata</taxon>
        <taxon>Euteleostomi</taxon>
        <taxon>Actinopterygii</taxon>
        <taxon>Neopterygii</taxon>
        <taxon>Teleostei</taxon>
        <taxon>Anguilliformes</taxon>
        <taxon>Anguillidae</taxon>
        <taxon>Anguilla</taxon>
    </lineage>
</organism>
<protein>
    <submittedName>
        <fullName evidence="1">Uncharacterized protein</fullName>
    </submittedName>
</protein>
<dbReference type="AlphaFoldDB" id="A0A0E9TFI7"/>
<accession>A0A0E9TFI7</accession>
<proteinExistence type="predicted"/>
<dbReference type="EMBL" id="GBXM01056892">
    <property type="protein sequence ID" value="JAH51685.1"/>
    <property type="molecule type" value="Transcribed_RNA"/>
</dbReference>
<sequence length="24" mass="2833">MYCGKKMHKMMLTVSSACQWLQNN</sequence>
<name>A0A0E9TFI7_ANGAN</name>